<evidence type="ECO:0000313" key="3">
    <source>
        <dbReference type="EMBL" id="AYE36475.1"/>
    </source>
</evidence>
<proteinExistence type="predicted"/>
<protein>
    <submittedName>
        <fullName evidence="3">4-methyl-5(B-hydroxyethyl)-thiazole monophosphate biosynthesis protein</fullName>
    </submittedName>
</protein>
<evidence type="ECO:0000256" key="1">
    <source>
        <dbReference type="ARBA" id="ARBA00022737"/>
    </source>
</evidence>
<dbReference type="Proteomes" id="UP000275571">
    <property type="component" value="Chromosome"/>
</dbReference>
<dbReference type="EMBL" id="CP028884">
    <property type="protein sequence ID" value="AYE36475.1"/>
    <property type="molecule type" value="Genomic_DNA"/>
</dbReference>
<evidence type="ECO:0000259" key="2">
    <source>
        <dbReference type="Pfam" id="PF01965"/>
    </source>
</evidence>
<evidence type="ECO:0000313" key="4">
    <source>
        <dbReference type="Proteomes" id="UP000275571"/>
    </source>
</evidence>
<dbReference type="CDD" id="cd03135">
    <property type="entry name" value="GATase1_DJ-1"/>
    <property type="match status" value="1"/>
</dbReference>
<feature type="domain" description="DJ-1/PfpI" evidence="2">
    <location>
        <begin position="1"/>
        <end position="164"/>
    </location>
</feature>
<dbReference type="OrthoDB" id="9800516at2"/>
<dbReference type="Gene3D" id="3.40.50.880">
    <property type="match status" value="1"/>
</dbReference>
<dbReference type="AlphaFoldDB" id="A0A386PN04"/>
<dbReference type="InterPro" id="IPR002818">
    <property type="entry name" value="DJ-1/PfpI"/>
</dbReference>
<gene>
    <name evidence="3" type="ORF">DB313_03255</name>
</gene>
<dbReference type="RefSeq" id="WP_120104395.1">
    <property type="nucleotide sequence ID" value="NZ_CP028884.1"/>
</dbReference>
<organism evidence="3 4">
    <name type="scientific">Borrelia turcica IST7</name>
    <dbReference type="NCBI Taxonomy" id="1104446"/>
    <lineage>
        <taxon>Bacteria</taxon>
        <taxon>Pseudomonadati</taxon>
        <taxon>Spirochaetota</taxon>
        <taxon>Spirochaetia</taxon>
        <taxon>Spirochaetales</taxon>
        <taxon>Borreliaceae</taxon>
        <taxon>Borrelia</taxon>
    </lineage>
</organism>
<dbReference type="Pfam" id="PF01965">
    <property type="entry name" value="DJ-1_PfpI"/>
    <property type="match status" value="1"/>
</dbReference>
<dbReference type="InterPro" id="IPR006287">
    <property type="entry name" value="DJ-1"/>
</dbReference>
<reference evidence="3 4" key="1">
    <citation type="journal article" date="2018" name="Infect. Genet. Evol.">
        <title>Genome-wide analysis of Borrelia turcica and 'Candidatus Borrelia tachyglossi' shows relapsing fever-like genomes with unique genomic links to Lyme disease Borrelia.</title>
        <authorList>
            <person name="Gofton A.W."/>
            <person name="Margos G."/>
            <person name="Fingerle V."/>
            <person name="Hepner S."/>
            <person name="Loh S.M."/>
            <person name="Ryan U."/>
            <person name="Irwin P."/>
            <person name="Oskam C.L."/>
        </authorList>
    </citation>
    <scope>NUCLEOTIDE SEQUENCE [LARGE SCALE GENOMIC DNA]</scope>
    <source>
        <strain evidence="3 4">IST7</strain>
    </source>
</reference>
<dbReference type="InterPro" id="IPR050325">
    <property type="entry name" value="Prot/Nucl_acid_deglycase"/>
</dbReference>
<name>A0A386PN04_9SPIR</name>
<accession>A0A386PN04</accession>
<dbReference type="SUPFAM" id="SSF52317">
    <property type="entry name" value="Class I glutamine amidotransferase-like"/>
    <property type="match status" value="1"/>
</dbReference>
<dbReference type="PANTHER" id="PTHR48094:SF12">
    <property type="entry name" value="PARKINSON DISEASE PROTEIN 7 HOMOLOG"/>
    <property type="match status" value="1"/>
</dbReference>
<sequence length="181" mass="19565">MRVAVVLANGFEEIEAVVPIDILRRGGVGVKLISLNDDRVVVGSRGVTFWTDEKISDCSADDFDLIILPGGMPGSSNLFESKDLDKILIDMNLKGKFIAAICASPAVVLSAKGLLGVNRFTCYPGFEKHVTDGKFVDENVVISNNFITSKGVGTAFEFAFALLKLIKGDRVVEDVRQKALL</sequence>
<dbReference type="KEGG" id="btur:DB313_03255"/>
<keyword evidence="4" id="KW-1185">Reference proteome</keyword>
<dbReference type="FunFam" id="3.40.50.880:FF:000015">
    <property type="entry name" value="Protein DJ-1 homolog C"/>
    <property type="match status" value="1"/>
</dbReference>
<dbReference type="NCBIfam" id="TIGR01383">
    <property type="entry name" value="not_thiJ"/>
    <property type="match status" value="1"/>
</dbReference>
<dbReference type="GO" id="GO:0005737">
    <property type="term" value="C:cytoplasm"/>
    <property type="evidence" value="ECO:0007669"/>
    <property type="project" value="UniProtKB-ARBA"/>
</dbReference>
<dbReference type="InterPro" id="IPR029062">
    <property type="entry name" value="Class_I_gatase-like"/>
</dbReference>
<dbReference type="PANTHER" id="PTHR48094">
    <property type="entry name" value="PROTEIN/NUCLEIC ACID DEGLYCASE DJ-1-RELATED"/>
    <property type="match status" value="1"/>
</dbReference>
<keyword evidence="1" id="KW-0677">Repeat</keyword>